<feature type="domain" description="4Fe-4S ferredoxin-type" evidence="6">
    <location>
        <begin position="66"/>
        <end position="89"/>
    </location>
</feature>
<organism evidence="7">
    <name type="scientific">hydrothermal vent metagenome</name>
    <dbReference type="NCBI Taxonomy" id="652676"/>
    <lineage>
        <taxon>unclassified sequences</taxon>
        <taxon>metagenomes</taxon>
        <taxon>ecological metagenomes</taxon>
    </lineage>
</organism>
<dbReference type="PROSITE" id="PS51379">
    <property type="entry name" value="4FE4S_FER_2"/>
    <property type="match status" value="2"/>
</dbReference>
<dbReference type="Pfam" id="PF13183">
    <property type="entry name" value="Fer4_8"/>
    <property type="match status" value="1"/>
</dbReference>
<evidence type="ECO:0000313" key="7">
    <source>
        <dbReference type="EMBL" id="VAW98862.1"/>
    </source>
</evidence>
<dbReference type="GO" id="GO:0051539">
    <property type="term" value="F:4 iron, 4 sulfur cluster binding"/>
    <property type="evidence" value="ECO:0007669"/>
    <property type="project" value="UniProtKB-KW"/>
</dbReference>
<dbReference type="PROSITE" id="PS00198">
    <property type="entry name" value="4FE4S_FER_1"/>
    <property type="match status" value="1"/>
</dbReference>
<keyword evidence="7" id="KW-0560">Oxidoreductase</keyword>
<dbReference type="EMBL" id="UOFS01000039">
    <property type="protein sequence ID" value="VAW98862.1"/>
    <property type="molecule type" value="Genomic_DNA"/>
</dbReference>
<dbReference type="GO" id="GO:0046872">
    <property type="term" value="F:metal ion binding"/>
    <property type="evidence" value="ECO:0007669"/>
    <property type="project" value="UniProtKB-KW"/>
</dbReference>
<dbReference type="SUPFAM" id="SSF54862">
    <property type="entry name" value="4Fe-4S ferredoxins"/>
    <property type="match status" value="1"/>
</dbReference>
<dbReference type="FunFam" id="1.10.1060.10:FF:000012">
    <property type="entry name" value="Glycolate oxidase iron-sulfur subunit"/>
    <property type="match status" value="1"/>
</dbReference>
<dbReference type="PANTHER" id="PTHR32479">
    <property type="entry name" value="GLYCOLATE OXIDASE IRON-SULFUR SUBUNIT"/>
    <property type="match status" value="1"/>
</dbReference>
<proteinExistence type="predicted"/>
<evidence type="ECO:0000256" key="5">
    <source>
        <dbReference type="ARBA" id="ARBA00023014"/>
    </source>
</evidence>
<keyword evidence="5" id="KW-0411">Iron-sulfur</keyword>
<dbReference type="EC" id="1.1.99.14" evidence="7"/>
<dbReference type="GO" id="GO:0019154">
    <property type="term" value="F:glycolate dehydrogenase activity"/>
    <property type="evidence" value="ECO:0007669"/>
    <property type="project" value="UniProtKB-EC"/>
</dbReference>
<evidence type="ECO:0000256" key="3">
    <source>
        <dbReference type="ARBA" id="ARBA00022737"/>
    </source>
</evidence>
<protein>
    <submittedName>
        <fullName evidence="7">Glycolate dehydrogenase, iron-sulfur subunit GlcF</fullName>
        <ecNumber evidence="7">1.1.99.14</ecNumber>
    </submittedName>
</protein>
<reference evidence="7" key="1">
    <citation type="submission" date="2018-06" db="EMBL/GenBank/DDBJ databases">
        <authorList>
            <person name="Zhirakovskaya E."/>
        </authorList>
    </citation>
    <scope>NUCLEOTIDE SEQUENCE</scope>
</reference>
<keyword evidence="3" id="KW-0677">Repeat</keyword>
<dbReference type="InterPro" id="IPR004017">
    <property type="entry name" value="Cys_rich_dom"/>
</dbReference>
<dbReference type="AlphaFoldDB" id="A0A3B1AFW5"/>
<evidence type="ECO:0000256" key="2">
    <source>
        <dbReference type="ARBA" id="ARBA00022723"/>
    </source>
</evidence>
<name>A0A3B1AFW5_9ZZZZ</name>
<keyword evidence="1" id="KW-0004">4Fe-4S</keyword>
<dbReference type="PANTHER" id="PTHR32479:SF17">
    <property type="entry name" value="GLYCOLATE OXIDASE IRON-SULFUR SUBUNIT"/>
    <property type="match status" value="1"/>
</dbReference>
<dbReference type="Gene3D" id="1.10.1060.10">
    <property type="entry name" value="Alpha-helical ferredoxin"/>
    <property type="match status" value="1"/>
</dbReference>
<keyword evidence="2" id="KW-0479">Metal-binding</keyword>
<dbReference type="InterPro" id="IPR017896">
    <property type="entry name" value="4Fe4S_Fe-S-bd"/>
</dbReference>
<dbReference type="InterPro" id="IPR009051">
    <property type="entry name" value="Helical_ferredxn"/>
</dbReference>
<dbReference type="PIRSF" id="PIRSF000139">
    <property type="entry name" value="Glc_ox_4Fe-4S"/>
    <property type="match status" value="1"/>
</dbReference>
<dbReference type="InterPro" id="IPR012257">
    <property type="entry name" value="Glc_ox_4Fe-4S"/>
</dbReference>
<dbReference type="InterPro" id="IPR017900">
    <property type="entry name" value="4Fe4S_Fe_S_CS"/>
</dbReference>
<sequence>MQTNISEYYKTIPEYNIADKILRSCVHCGFCTATCPTYQLLGNELDSPRGRIYLIKQLLEGAKVTRKTQLHLDRCLTCRACETICPSGVEYGHLLDIGRKYVDAKIKRSIIDRIKRFALINILPYPIRFGILFKLTSYINFLLPSHLKTTASAKIKKTKSQLNLSRKMILVAGCVQPTLAPQINNATINLLNKLDIEVITIAKSLCCGAVTHHLSQENSTLTTIKKNIDLWWPQIQSGVEAIIVNASGCTVMVKDYGVILLNDSHYSEKAAKVSLLCKDISEVLQDTNLSKFKNNNHRRVAFHPPCTLQHGMKLNGVVENILESAGYQLTKIKDNHLCCGSSGTYSILQSKLSNRLAQNKVDNIEVDFPELVVTANIGCLHHLRSKMNVPVKHWLELFYDIE</sequence>
<feature type="domain" description="4Fe-4S ferredoxin-type" evidence="6">
    <location>
        <begin position="13"/>
        <end position="46"/>
    </location>
</feature>
<evidence type="ECO:0000256" key="4">
    <source>
        <dbReference type="ARBA" id="ARBA00023004"/>
    </source>
</evidence>
<evidence type="ECO:0000256" key="1">
    <source>
        <dbReference type="ARBA" id="ARBA00022485"/>
    </source>
</evidence>
<accession>A0A3B1AFW5</accession>
<dbReference type="Pfam" id="PF02754">
    <property type="entry name" value="CCG"/>
    <property type="match status" value="2"/>
</dbReference>
<gene>
    <name evidence="7" type="ORF">MNBD_GAMMA22-1349</name>
</gene>
<keyword evidence="4" id="KW-0408">Iron</keyword>
<evidence type="ECO:0000259" key="6">
    <source>
        <dbReference type="PROSITE" id="PS51379"/>
    </source>
</evidence>
<dbReference type="NCBIfam" id="NF008434">
    <property type="entry name" value="PRK11274.1"/>
    <property type="match status" value="1"/>
</dbReference>